<evidence type="ECO:0000256" key="1">
    <source>
        <dbReference type="SAM" id="MobiDB-lite"/>
    </source>
</evidence>
<feature type="region of interest" description="Disordered" evidence="1">
    <location>
        <begin position="1"/>
        <end position="26"/>
    </location>
</feature>
<dbReference type="STRING" id="1314674.A0A0D7AYU8"/>
<feature type="region of interest" description="Disordered" evidence="1">
    <location>
        <begin position="47"/>
        <end position="86"/>
    </location>
</feature>
<dbReference type="EMBL" id="KN880724">
    <property type="protein sequence ID" value="KIY63069.1"/>
    <property type="molecule type" value="Genomic_DNA"/>
</dbReference>
<feature type="compositionally biased region" description="Low complexity" evidence="1">
    <location>
        <begin position="8"/>
        <end position="26"/>
    </location>
</feature>
<reference evidence="2 3" key="1">
    <citation type="journal article" date="2015" name="Fungal Genet. Biol.">
        <title>Evolution of novel wood decay mechanisms in Agaricales revealed by the genome sequences of Fistulina hepatica and Cylindrobasidium torrendii.</title>
        <authorList>
            <person name="Floudas D."/>
            <person name="Held B.W."/>
            <person name="Riley R."/>
            <person name="Nagy L.G."/>
            <person name="Koehler G."/>
            <person name="Ransdell A.S."/>
            <person name="Younus H."/>
            <person name="Chow J."/>
            <person name="Chiniquy J."/>
            <person name="Lipzen A."/>
            <person name="Tritt A."/>
            <person name="Sun H."/>
            <person name="Haridas S."/>
            <person name="LaButti K."/>
            <person name="Ohm R.A."/>
            <person name="Kues U."/>
            <person name="Blanchette R.A."/>
            <person name="Grigoriev I.V."/>
            <person name="Minto R.E."/>
            <person name="Hibbett D.S."/>
        </authorList>
    </citation>
    <scope>NUCLEOTIDE SEQUENCE [LARGE SCALE GENOMIC DNA]</scope>
    <source>
        <strain evidence="2 3">FP15055 ss-10</strain>
    </source>
</reference>
<dbReference type="Proteomes" id="UP000054007">
    <property type="component" value="Unassembled WGS sequence"/>
</dbReference>
<dbReference type="SUPFAM" id="SSF74788">
    <property type="entry name" value="Cullin repeat-like"/>
    <property type="match status" value="1"/>
</dbReference>
<feature type="compositionally biased region" description="Polar residues" evidence="1">
    <location>
        <begin position="55"/>
        <end position="76"/>
    </location>
</feature>
<organism evidence="2 3">
    <name type="scientific">Cylindrobasidium torrendii FP15055 ss-10</name>
    <dbReference type="NCBI Taxonomy" id="1314674"/>
    <lineage>
        <taxon>Eukaryota</taxon>
        <taxon>Fungi</taxon>
        <taxon>Dikarya</taxon>
        <taxon>Basidiomycota</taxon>
        <taxon>Agaricomycotina</taxon>
        <taxon>Agaricomycetes</taxon>
        <taxon>Agaricomycetidae</taxon>
        <taxon>Agaricales</taxon>
        <taxon>Marasmiineae</taxon>
        <taxon>Physalacriaceae</taxon>
        <taxon>Cylindrobasidium</taxon>
    </lineage>
</organism>
<accession>A0A0D7AYU8</accession>
<dbReference type="InterPro" id="IPR016159">
    <property type="entry name" value="Cullin_repeat-like_dom_sf"/>
</dbReference>
<proteinExistence type="predicted"/>
<dbReference type="Gene3D" id="1.20.1310.10">
    <property type="entry name" value="Cullin Repeats"/>
    <property type="match status" value="1"/>
</dbReference>
<name>A0A0D7AYU8_9AGAR</name>
<feature type="region of interest" description="Disordered" evidence="1">
    <location>
        <begin position="344"/>
        <end position="366"/>
    </location>
</feature>
<feature type="compositionally biased region" description="Low complexity" evidence="1">
    <location>
        <begin position="383"/>
        <end position="410"/>
    </location>
</feature>
<sequence length="470" mass="49671">MSRKGKEPLVPALPLPSSSASSSAPTPSFQTLWAYILPALDKIMLPDSELGPDENASSVQGSETSSGRIDTGSTNADAAPGNGKVANGSVNGTAKAPAIDMQLYAGIHSACYNYITTQSTDTHKPDANSGSDIYNQLDKYFSELARSILSGLDTPDNSAEETELLARLLPAFQRFSSGAQTVNRLLNYVNRHYVRRAIDEDKGWLGMHDVMADFVRSPSAPSPLSIEEEKAARMASIAKLLGSPRSTGINLTTVTDDSPSRETLAQKYRERKVAVLATWGYDPNASDSGSSSGTAFRSTTTLAEAEAAAEAASESGRVILIGSLAHRRFRFDCVEPLLAIPKGVKKKGKKKKKNGGQGQGTEVAEDEKLAEGLAGVSLQAGGASSQAAGSSSSQAGGSSSQIGGSSTQQQDLPGPKGRLARAVKHLLEVDERPETERIRIAGELADMLRKVGVKIDHPLRKKLESFVVGS</sequence>
<gene>
    <name evidence="2" type="ORF">CYLTODRAFT_446846</name>
</gene>
<evidence type="ECO:0000313" key="2">
    <source>
        <dbReference type="EMBL" id="KIY63069.1"/>
    </source>
</evidence>
<keyword evidence="3" id="KW-1185">Reference proteome</keyword>
<protein>
    <submittedName>
        <fullName evidence="2">Uncharacterized protein</fullName>
    </submittedName>
</protein>
<feature type="compositionally biased region" description="Basic residues" evidence="1">
    <location>
        <begin position="344"/>
        <end position="354"/>
    </location>
</feature>
<evidence type="ECO:0000313" key="3">
    <source>
        <dbReference type="Proteomes" id="UP000054007"/>
    </source>
</evidence>
<feature type="region of interest" description="Disordered" evidence="1">
    <location>
        <begin position="383"/>
        <end position="418"/>
    </location>
</feature>
<dbReference type="AlphaFoldDB" id="A0A0D7AYU8"/>
<dbReference type="OrthoDB" id="27073at2759"/>